<feature type="non-terminal residue" evidence="1">
    <location>
        <position position="121"/>
    </location>
</feature>
<organism evidence="1">
    <name type="scientific">Graphocephala atropunctata</name>
    <dbReference type="NCBI Taxonomy" id="36148"/>
    <lineage>
        <taxon>Eukaryota</taxon>
        <taxon>Metazoa</taxon>
        <taxon>Ecdysozoa</taxon>
        <taxon>Arthropoda</taxon>
        <taxon>Hexapoda</taxon>
        <taxon>Insecta</taxon>
        <taxon>Pterygota</taxon>
        <taxon>Neoptera</taxon>
        <taxon>Paraneoptera</taxon>
        <taxon>Hemiptera</taxon>
        <taxon>Auchenorrhyncha</taxon>
        <taxon>Membracoidea</taxon>
        <taxon>Cicadellidae</taxon>
        <taxon>Cicadellinae</taxon>
        <taxon>Cicadellini</taxon>
        <taxon>Graphocephala</taxon>
    </lineage>
</organism>
<proteinExistence type="predicted"/>
<gene>
    <name evidence="1" type="ORF">g.34526</name>
</gene>
<name>A0A1B6LH40_9HEMI</name>
<protein>
    <submittedName>
        <fullName evidence="1">Uncharacterized protein</fullName>
    </submittedName>
</protein>
<dbReference type="EMBL" id="GEBQ01017083">
    <property type="protein sequence ID" value="JAT22894.1"/>
    <property type="molecule type" value="Transcribed_RNA"/>
</dbReference>
<reference evidence="1" key="1">
    <citation type="submission" date="2015-11" db="EMBL/GenBank/DDBJ databases">
        <title>De novo transcriptome assembly of four potential Pierce s Disease insect vectors from Arizona vineyards.</title>
        <authorList>
            <person name="Tassone E.E."/>
        </authorList>
    </citation>
    <scope>NUCLEOTIDE SEQUENCE</scope>
</reference>
<dbReference type="AlphaFoldDB" id="A0A1B6LH40"/>
<evidence type="ECO:0000313" key="1">
    <source>
        <dbReference type="EMBL" id="JAT22894.1"/>
    </source>
</evidence>
<accession>A0A1B6LH40</accession>
<sequence length="121" mass="13904">MVVEELNNFCDLYGMSHKNIAIDDIVTSKSIKKTKLQVQDQDDNDNDSSVSDLEDIENDDKELVKSKWVKQGFLKPYRSLVNFSGFKSLKVVYKTLLSRAMTSFSAERAMSRVRPPVFIYN</sequence>